<keyword evidence="2" id="KW-1133">Transmembrane helix</keyword>
<dbReference type="EMBL" id="MCFC01000036">
    <property type="protein sequence ID" value="ORY27787.1"/>
    <property type="molecule type" value="Genomic_DNA"/>
</dbReference>
<feature type="transmembrane region" description="Helical" evidence="2">
    <location>
        <begin position="42"/>
        <end position="66"/>
    </location>
</feature>
<evidence type="ECO:0000313" key="4">
    <source>
        <dbReference type="Proteomes" id="UP000193986"/>
    </source>
</evidence>
<accession>A0A1Y2AZX5</accession>
<proteinExistence type="predicted"/>
<reference evidence="3 4" key="1">
    <citation type="submission" date="2016-07" db="EMBL/GenBank/DDBJ databases">
        <title>Pervasive Adenine N6-methylation of Active Genes in Fungi.</title>
        <authorList>
            <consortium name="DOE Joint Genome Institute"/>
            <person name="Mondo S.J."/>
            <person name="Dannebaum R.O."/>
            <person name="Kuo R.C."/>
            <person name="Labutti K."/>
            <person name="Haridas S."/>
            <person name="Kuo A."/>
            <person name="Salamov A."/>
            <person name="Ahrendt S.R."/>
            <person name="Lipzen A."/>
            <person name="Sullivan W."/>
            <person name="Andreopoulos W.B."/>
            <person name="Clum A."/>
            <person name="Lindquist E."/>
            <person name="Daum C."/>
            <person name="Ramamoorthy G.K."/>
            <person name="Gryganskyi A."/>
            <person name="Culley D."/>
            <person name="Magnuson J.K."/>
            <person name="James T.Y."/>
            <person name="O'Malley M.A."/>
            <person name="Stajich J.E."/>
            <person name="Spatafora J.W."/>
            <person name="Visel A."/>
            <person name="Grigoriev I.V."/>
        </authorList>
    </citation>
    <scope>NUCLEOTIDE SEQUENCE [LARGE SCALE GENOMIC DNA]</scope>
    <source>
        <strain evidence="3 4">68-887.2</strain>
    </source>
</reference>
<feature type="compositionally biased region" description="Polar residues" evidence="1">
    <location>
        <begin position="146"/>
        <end position="161"/>
    </location>
</feature>
<protein>
    <submittedName>
        <fullName evidence="3">Uncharacterized protein</fullName>
    </submittedName>
</protein>
<dbReference type="Proteomes" id="UP000193986">
    <property type="component" value="Unassembled WGS sequence"/>
</dbReference>
<feature type="region of interest" description="Disordered" evidence="1">
    <location>
        <begin position="136"/>
        <end position="171"/>
    </location>
</feature>
<dbReference type="OrthoDB" id="2562427at2759"/>
<name>A0A1Y2AZX5_9TREE</name>
<keyword evidence="2" id="KW-0472">Membrane</keyword>
<evidence type="ECO:0000256" key="1">
    <source>
        <dbReference type="SAM" id="MobiDB-lite"/>
    </source>
</evidence>
<keyword evidence="4" id="KW-1185">Reference proteome</keyword>
<sequence>MDALLSQIASYLPPDLQAIVLNPPSLSRPSSFIPALRIIVPYTKYVVVLLAFYIVWSTISSVVGYFSRFMRFAMRIGPVLGFIAWVMAASGQGGMDELFQSVKEWTGLANAGNNIGGRSPGIANLANLFGMNTAPKQSSRKRRTTGLGNLFSSDTDPVSSRTRTKGKKAVDQDSDFVSQLLRSAVGVGAEGNGGNVQDVVQSYVKDALAKAAGLSWLFGQHNEGEETEARSGSRSR</sequence>
<evidence type="ECO:0000313" key="3">
    <source>
        <dbReference type="EMBL" id="ORY27787.1"/>
    </source>
</evidence>
<keyword evidence="2" id="KW-0812">Transmembrane</keyword>
<dbReference type="InParanoid" id="A0A1Y2AZX5"/>
<organism evidence="3 4">
    <name type="scientific">Naematelia encephala</name>
    <dbReference type="NCBI Taxonomy" id="71784"/>
    <lineage>
        <taxon>Eukaryota</taxon>
        <taxon>Fungi</taxon>
        <taxon>Dikarya</taxon>
        <taxon>Basidiomycota</taxon>
        <taxon>Agaricomycotina</taxon>
        <taxon>Tremellomycetes</taxon>
        <taxon>Tremellales</taxon>
        <taxon>Naemateliaceae</taxon>
        <taxon>Naematelia</taxon>
    </lineage>
</organism>
<dbReference type="AlphaFoldDB" id="A0A1Y2AZX5"/>
<comment type="caution">
    <text evidence="3">The sequence shown here is derived from an EMBL/GenBank/DDBJ whole genome shotgun (WGS) entry which is preliminary data.</text>
</comment>
<evidence type="ECO:0000256" key="2">
    <source>
        <dbReference type="SAM" id="Phobius"/>
    </source>
</evidence>
<gene>
    <name evidence="3" type="ORF">BCR39DRAFT_559876</name>
</gene>